<evidence type="ECO:0000313" key="3">
    <source>
        <dbReference type="Proteomes" id="UP001141806"/>
    </source>
</evidence>
<accession>A0A9Q0R497</accession>
<proteinExistence type="predicted"/>
<dbReference type="Pfam" id="PF23622">
    <property type="entry name" value="LRR_At1g61320_AtMIF1"/>
    <property type="match status" value="1"/>
</dbReference>
<dbReference type="PANTHER" id="PTHR34145:SF28">
    <property type="entry name" value="F-BOX DOMAIN-CONTAINING PROTEIN"/>
    <property type="match status" value="1"/>
</dbReference>
<organism evidence="2 3">
    <name type="scientific">Protea cynaroides</name>
    <dbReference type="NCBI Taxonomy" id="273540"/>
    <lineage>
        <taxon>Eukaryota</taxon>
        <taxon>Viridiplantae</taxon>
        <taxon>Streptophyta</taxon>
        <taxon>Embryophyta</taxon>
        <taxon>Tracheophyta</taxon>
        <taxon>Spermatophyta</taxon>
        <taxon>Magnoliopsida</taxon>
        <taxon>Proteales</taxon>
        <taxon>Proteaceae</taxon>
        <taxon>Protea</taxon>
    </lineage>
</organism>
<dbReference type="InterPro" id="IPR055357">
    <property type="entry name" value="LRR_At1g61320_AtMIF1"/>
</dbReference>
<dbReference type="PANTHER" id="PTHR34145">
    <property type="entry name" value="OS02G0105600 PROTEIN"/>
    <property type="match status" value="1"/>
</dbReference>
<dbReference type="Gene3D" id="3.80.10.10">
    <property type="entry name" value="Ribonuclease Inhibitor"/>
    <property type="match status" value="1"/>
</dbReference>
<dbReference type="Pfam" id="PF00646">
    <property type="entry name" value="F-box"/>
    <property type="match status" value="1"/>
</dbReference>
<dbReference type="Proteomes" id="UP001141806">
    <property type="component" value="Unassembled WGS sequence"/>
</dbReference>
<sequence length="490" mass="56221">MKQTRDRIGDLPDGILHYILSLLPMKTAVTTGILSRRWRDMWKNTWVNVTKLVFDEEFINAQTQIQFVEAVNRFINLSNGKKNGKKIESFLISFHLHDQHQSSVEKWIEFIILQGIEELDLDFSHGITLGELDDLHGSFIKLPEILFSCNTLMHLNLSLCEFNLPVDFSGFISLETLQLKRVTITDEKLENVIFSCPHLKTLSLIQCFKLHSIRIVGPDLQLKSLKVVHCWNTYEIEILAPNLQSFHFYGDLLYGYSFENVSALVDVFMSSEGFEHTEPEHDYINILSSLSHLKILTICSGPLMYISSMEEYNRDDLPITFPNLKELQLQIGFLNMEYLGYVFSFFKHTLENSNTSDASTKWDLWKPVELPPSCVFAALRTIKIKNFHGSEAEMRLVEFVLEKAFILESLVLVSTHNSYSGGESGDMRKMDSPVECVSQSFQTQLRILEDQLESLPKASVGAKIIILCEEWKDESTPFPTHTECNAELLN</sequence>
<protein>
    <recommendedName>
        <fullName evidence="1">F-box domain-containing protein</fullName>
    </recommendedName>
</protein>
<dbReference type="InterPro" id="IPR053772">
    <property type="entry name" value="At1g61320/At1g61330-like"/>
</dbReference>
<dbReference type="PROSITE" id="PS50181">
    <property type="entry name" value="FBOX"/>
    <property type="match status" value="1"/>
</dbReference>
<dbReference type="AlphaFoldDB" id="A0A9Q0R497"/>
<dbReference type="InterPro" id="IPR032675">
    <property type="entry name" value="LRR_dom_sf"/>
</dbReference>
<reference evidence="2" key="1">
    <citation type="journal article" date="2023" name="Plant J.">
        <title>The genome of the king protea, Protea cynaroides.</title>
        <authorList>
            <person name="Chang J."/>
            <person name="Duong T.A."/>
            <person name="Schoeman C."/>
            <person name="Ma X."/>
            <person name="Roodt D."/>
            <person name="Barker N."/>
            <person name="Li Z."/>
            <person name="Van de Peer Y."/>
            <person name="Mizrachi E."/>
        </authorList>
    </citation>
    <scope>NUCLEOTIDE SEQUENCE</scope>
    <source>
        <tissue evidence="2">Young leaves</tissue>
    </source>
</reference>
<name>A0A9Q0R497_9MAGN</name>
<dbReference type="CDD" id="cd22160">
    <property type="entry name" value="F-box_AtFBL13-like"/>
    <property type="match status" value="1"/>
</dbReference>
<dbReference type="InterPro" id="IPR053781">
    <property type="entry name" value="F-box_AtFBL13-like"/>
</dbReference>
<dbReference type="SUPFAM" id="SSF52058">
    <property type="entry name" value="L domain-like"/>
    <property type="match status" value="1"/>
</dbReference>
<dbReference type="InterPro" id="IPR001810">
    <property type="entry name" value="F-box_dom"/>
</dbReference>
<evidence type="ECO:0000259" key="1">
    <source>
        <dbReference type="PROSITE" id="PS50181"/>
    </source>
</evidence>
<dbReference type="InterPro" id="IPR036047">
    <property type="entry name" value="F-box-like_dom_sf"/>
</dbReference>
<dbReference type="OrthoDB" id="673865at2759"/>
<keyword evidence="3" id="KW-1185">Reference proteome</keyword>
<dbReference type="Gene3D" id="1.20.1280.50">
    <property type="match status" value="1"/>
</dbReference>
<gene>
    <name evidence="2" type="ORF">NE237_033216</name>
</gene>
<evidence type="ECO:0000313" key="2">
    <source>
        <dbReference type="EMBL" id="KAJ4982379.1"/>
    </source>
</evidence>
<dbReference type="EMBL" id="JAMYWD010000001">
    <property type="protein sequence ID" value="KAJ4982379.1"/>
    <property type="molecule type" value="Genomic_DNA"/>
</dbReference>
<comment type="caution">
    <text evidence="2">The sequence shown here is derived from an EMBL/GenBank/DDBJ whole genome shotgun (WGS) entry which is preliminary data.</text>
</comment>
<dbReference type="SUPFAM" id="SSF81383">
    <property type="entry name" value="F-box domain"/>
    <property type="match status" value="1"/>
</dbReference>
<feature type="domain" description="F-box" evidence="1">
    <location>
        <begin position="5"/>
        <end position="49"/>
    </location>
</feature>